<protein>
    <submittedName>
        <fullName evidence="1">Uncharacterized protein</fullName>
    </submittedName>
</protein>
<dbReference type="Proteomes" id="UP001651158">
    <property type="component" value="Unassembled WGS sequence"/>
</dbReference>
<organism evidence="1 2">
    <name type="scientific">Taenia crassiceps</name>
    <dbReference type="NCBI Taxonomy" id="6207"/>
    <lineage>
        <taxon>Eukaryota</taxon>
        <taxon>Metazoa</taxon>
        <taxon>Spiralia</taxon>
        <taxon>Lophotrochozoa</taxon>
        <taxon>Platyhelminthes</taxon>
        <taxon>Cestoda</taxon>
        <taxon>Eucestoda</taxon>
        <taxon>Cyclophyllidea</taxon>
        <taxon>Taeniidae</taxon>
        <taxon>Taenia</taxon>
    </lineage>
</organism>
<name>A0ABR4QS49_9CEST</name>
<reference evidence="1 2" key="1">
    <citation type="journal article" date="2022" name="Front. Cell. Infect. Microbiol.">
        <title>The Genomes of Two Strains of Taenia crassiceps the Animal Model for the Study of Human Cysticercosis.</title>
        <authorList>
            <person name="Bobes R.J."/>
            <person name="Estrada K."/>
            <person name="Rios-Valencia D.G."/>
            <person name="Calderon-Gallegos A."/>
            <person name="de la Torre P."/>
            <person name="Carrero J.C."/>
            <person name="Sanchez-Flores A."/>
            <person name="Laclette J.P."/>
        </authorList>
    </citation>
    <scope>NUCLEOTIDE SEQUENCE [LARGE SCALE GENOMIC DNA]</scope>
    <source>
        <strain evidence="1">WFUcys</strain>
    </source>
</reference>
<proteinExistence type="predicted"/>
<evidence type="ECO:0000313" key="2">
    <source>
        <dbReference type="Proteomes" id="UP001651158"/>
    </source>
</evidence>
<keyword evidence="2" id="KW-1185">Reference proteome</keyword>
<gene>
    <name evidence="1" type="ORF">TcWFU_006814</name>
</gene>
<dbReference type="EMBL" id="JAKROA010000001">
    <property type="protein sequence ID" value="KAL5112393.1"/>
    <property type="molecule type" value="Genomic_DNA"/>
</dbReference>
<comment type="caution">
    <text evidence="1">The sequence shown here is derived from an EMBL/GenBank/DDBJ whole genome shotgun (WGS) entry which is preliminary data.</text>
</comment>
<accession>A0ABR4QS49</accession>
<sequence length="257" mass="28245">MMPSGCDEKKVHDRRIELLLSYYWSNSLEVSALDFIHQAIVGQCGLGSLVAGGGFGVHFVSIGEAAAHSARIHCCGSGFLIRSGDAHIGNVRRALHSHVLCLGLCLHLQGPPSVYPHQRRPPLLCHKYAQRRCRSHPPPHSEDSLTPHVWAHDVDERRRTALTCRRISDVRHLPPYSNSPRGYNAFLPSASLVPTSVFAPPAPFNLLPFATETRASKLSGCEEEILATYTIYAMRSSSELWLSDCGRALGIAAYLDS</sequence>
<evidence type="ECO:0000313" key="1">
    <source>
        <dbReference type="EMBL" id="KAL5112393.1"/>
    </source>
</evidence>